<feature type="region of interest" description="Disordered" evidence="10">
    <location>
        <begin position="549"/>
        <end position="589"/>
    </location>
</feature>
<comment type="catalytic activity">
    <reaction evidence="9">
        <text>N-terminal S-1,2-diacyl-sn-glyceryl-L-cysteinyl-[lipoprotein] + a glycerophospholipid = N-acyl-S-1,2-diacyl-sn-glyceryl-L-cysteinyl-[lipoprotein] + a 2-acyl-sn-glycero-3-phospholipid + H(+)</text>
        <dbReference type="Rhea" id="RHEA:48228"/>
        <dbReference type="Rhea" id="RHEA-COMP:14681"/>
        <dbReference type="Rhea" id="RHEA-COMP:14684"/>
        <dbReference type="ChEBI" id="CHEBI:15378"/>
        <dbReference type="ChEBI" id="CHEBI:136912"/>
        <dbReference type="ChEBI" id="CHEBI:140656"/>
        <dbReference type="ChEBI" id="CHEBI:140657"/>
        <dbReference type="ChEBI" id="CHEBI:140660"/>
        <dbReference type="EC" id="2.3.1.269"/>
    </reaction>
</comment>
<keyword evidence="8 9" id="KW-0012">Acyltransferase</keyword>
<comment type="similarity">
    <text evidence="2 9">Belongs to the CN hydrolase family. Apolipoprotein N-acyltransferase subfamily.</text>
</comment>
<dbReference type="InterPro" id="IPR004563">
    <property type="entry name" value="Apolipo_AcylTrfase"/>
</dbReference>
<name>A0A4P2QE31_SORCE</name>
<dbReference type="HAMAP" id="MF_01148">
    <property type="entry name" value="Lnt"/>
    <property type="match status" value="1"/>
</dbReference>
<dbReference type="SUPFAM" id="SSF56317">
    <property type="entry name" value="Carbon-nitrogen hydrolase"/>
    <property type="match status" value="1"/>
</dbReference>
<keyword evidence="3 9" id="KW-1003">Cell membrane</keyword>
<dbReference type="PANTHER" id="PTHR38686">
    <property type="entry name" value="APOLIPOPROTEIN N-ACYLTRANSFERASE"/>
    <property type="match status" value="1"/>
</dbReference>
<gene>
    <name evidence="9" type="primary">lnt</name>
    <name evidence="12" type="ORF">SOCE836_000260</name>
</gene>
<dbReference type="CDD" id="cd07571">
    <property type="entry name" value="ALP_N-acyl_transferase"/>
    <property type="match status" value="1"/>
</dbReference>
<feature type="domain" description="CN hydrolase" evidence="11">
    <location>
        <begin position="250"/>
        <end position="519"/>
    </location>
</feature>
<evidence type="ECO:0000313" key="13">
    <source>
        <dbReference type="Proteomes" id="UP000295497"/>
    </source>
</evidence>
<dbReference type="InterPro" id="IPR036526">
    <property type="entry name" value="C-N_Hydrolase_sf"/>
</dbReference>
<evidence type="ECO:0000256" key="8">
    <source>
        <dbReference type="ARBA" id="ARBA00023315"/>
    </source>
</evidence>
<comment type="subcellular location">
    <subcellularLocation>
        <location evidence="1 9">Cell membrane</location>
        <topology evidence="1 9">Multi-pass membrane protein</topology>
    </subcellularLocation>
</comment>
<dbReference type="RefSeq" id="WP_129572390.1">
    <property type="nucleotide sequence ID" value="NZ_CP012672.1"/>
</dbReference>
<dbReference type="PANTHER" id="PTHR38686:SF1">
    <property type="entry name" value="APOLIPOPROTEIN N-ACYLTRANSFERASE"/>
    <property type="match status" value="1"/>
</dbReference>
<comment type="pathway">
    <text evidence="9">Protein modification; lipoprotein biosynthesis (N-acyl transfer).</text>
</comment>
<dbReference type="NCBIfam" id="TIGR00546">
    <property type="entry name" value="lnt"/>
    <property type="match status" value="1"/>
</dbReference>
<dbReference type="PROSITE" id="PS50263">
    <property type="entry name" value="CN_HYDROLASE"/>
    <property type="match status" value="1"/>
</dbReference>
<feature type="transmembrane region" description="Helical" evidence="9">
    <location>
        <begin position="169"/>
        <end position="193"/>
    </location>
</feature>
<evidence type="ECO:0000256" key="5">
    <source>
        <dbReference type="ARBA" id="ARBA00022692"/>
    </source>
</evidence>
<dbReference type="InterPro" id="IPR045378">
    <property type="entry name" value="LNT_N"/>
</dbReference>
<evidence type="ECO:0000256" key="1">
    <source>
        <dbReference type="ARBA" id="ARBA00004651"/>
    </source>
</evidence>
<evidence type="ECO:0000256" key="9">
    <source>
        <dbReference type="HAMAP-Rule" id="MF_01148"/>
    </source>
</evidence>
<evidence type="ECO:0000259" key="11">
    <source>
        <dbReference type="PROSITE" id="PS50263"/>
    </source>
</evidence>
<reference evidence="12 13" key="1">
    <citation type="submission" date="2015-09" db="EMBL/GenBank/DDBJ databases">
        <title>Sorangium comparison.</title>
        <authorList>
            <person name="Zaburannyi N."/>
            <person name="Bunk B."/>
            <person name="Overmann J."/>
            <person name="Mueller R."/>
        </authorList>
    </citation>
    <scope>NUCLEOTIDE SEQUENCE [LARGE SCALE GENOMIC DNA]</scope>
    <source>
        <strain evidence="12 13">So ce836</strain>
    </source>
</reference>
<feature type="transmembrane region" description="Helical" evidence="9">
    <location>
        <begin position="94"/>
        <end position="119"/>
    </location>
</feature>
<dbReference type="Pfam" id="PF00795">
    <property type="entry name" value="CN_hydrolase"/>
    <property type="match status" value="1"/>
</dbReference>
<dbReference type="UniPathway" id="UPA00666"/>
<feature type="transmembrane region" description="Helical" evidence="9">
    <location>
        <begin position="12"/>
        <end position="29"/>
    </location>
</feature>
<dbReference type="AlphaFoldDB" id="A0A4P2QE31"/>
<keyword evidence="5 9" id="KW-0812">Transmembrane</keyword>
<dbReference type="GO" id="GO:0042158">
    <property type="term" value="P:lipoprotein biosynthetic process"/>
    <property type="evidence" value="ECO:0007669"/>
    <property type="project" value="UniProtKB-UniRule"/>
</dbReference>
<keyword evidence="6 9" id="KW-1133">Transmembrane helix</keyword>
<evidence type="ECO:0000256" key="2">
    <source>
        <dbReference type="ARBA" id="ARBA00010065"/>
    </source>
</evidence>
<dbReference type="EMBL" id="CP012672">
    <property type="protein sequence ID" value="AUX27959.1"/>
    <property type="molecule type" value="Genomic_DNA"/>
</dbReference>
<dbReference type="Pfam" id="PF20154">
    <property type="entry name" value="LNT_N"/>
    <property type="match status" value="1"/>
</dbReference>
<dbReference type="GO" id="GO:0016410">
    <property type="term" value="F:N-acyltransferase activity"/>
    <property type="evidence" value="ECO:0007669"/>
    <property type="project" value="UniProtKB-UniRule"/>
</dbReference>
<dbReference type="Gene3D" id="3.60.110.10">
    <property type="entry name" value="Carbon-nitrogen hydrolase"/>
    <property type="match status" value="1"/>
</dbReference>
<organism evidence="12 13">
    <name type="scientific">Sorangium cellulosum</name>
    <name type="common">Polyangium cellulosum</name>
    <dbReference type="NCBI Taxonomy" id="56"/>
    <lineage>
        <taxon>Bacteria</taxon>
        <taxon>Pseudomonadati</taxon>
        <taxon>Myxococcota</taxon>
        <taxon>Polyangia</taxon>
        <taxon>Polyangiales</taxon>
        <taxon>Polyangiaceae</taxon>
        <taxon>Sorangium</taxon>
    </lineage>
</organism>
<feature type="compositionally biased region" description="Low complexity" evidence="10">
    <location>
        <begin position="571"/>
        <end position="589"/>
    </location>
</feature>
<feature type="transmembrane region" description="Helical" evidence="9">
    <location>
        <begin position="128"/>
        <end position="149"/>
    </location>
</feature>
<proteinExistence type="inferred from homology"/>
<feature type="transmembrane region" description="Helical" evidence="9">
    <location>
        <begin position="35"/>
        <end position="51"/>
    </location>
</feature>
<dbReference type="InterPro" id="IPR003010">
    <property type="entry name" value="C-N_Hydrolase"/>
</dbReference>
<dbReference type="GO" id="GO:0005886">
    <property type="term" value="C:plasma membrane"/>
    <property type="evidence" value="ECO:0007669"/>
    <property type="project" value="UniProtKB-SubCell"/>
</dbReference>
<evidence type="ECO:0000256" key="4">
    <source>
        <dbReference type="ARBA" id="ARBA00022679"/>
    </source>
</evidence>
<evidence type="ECO:0000256" key="7">
    <source>
        <dbReference type="ARBA" id="ARBA00023136"/>
    </source>
</evidence>
<keyword evidence="4 9" id="KW-0808">Transferase</keyword>
<feature type="transmembrane region" description="Helical" evidence="9">
    <location>
        <begin position="214"/>
        <end position="235"/>
    </location>
</feature>
<comment type="function">
    <text evidence="9">Catalyzes the phospholipid dependent N-acylation of the N-terminal cysteine of apolipoprotein, the last step in lipoprotein maturation.</text>
</comment>
<accession>A0A4P2QE31</accession>
<evidence type="ECO:0000256" key="3">
    <source>
        <dbReference type="ARBA" id="ARBA00022475"/>
    </source>
</evidence>
<keyword evidence="7 9" id="KW-0472">Membrane</keyword>
<dbReference type="EC" id="2.3.1.269" evidence="9"/>
<evidence type="ECO:0000313" key="12">
    <source>
        <dbReference type="EMBL" id="AUX27959.1"/>
    </source>
</evidence>
<dbReference type="Proteomes" id="UP000295497">
    <property type="component" value="Chromosome"/>
</dbReference>
<feature type="transmembrane region" description="Helical" evidence="9">
    <location>
        <begin position="63"/>
        <end position="82"/>
    </location>
</feature>
<evidence type="ECO:0000256" key="10">
    <source>
        <dbReference type="SAM" id="MobiDB-lite"/>
    </source>
</evidence>
<protein>
    <recommendedName>
        <fullName evidence="9">Apolipoprotein N-acyltransferase</fullName>
        <shortName evidence="9">ALP N-acyltransferase</shortName>
        <ecNumber evidence="9">2.3.1.269</ecNumber>
    </recommendedName>
</protein>
<feature type="compositionally biased region" description="Low complexity" evidence="10">
    <location>
        <begin position="549"/>
        <end position="562"/>
    </location>
</feature>
<sequence length="589" mass="61166">MPQASTRRALRGRAPLLLSVIGGATFALTAPPTDLYPAVIAGLALLAAAVHDAPTFWRAFGRGAAWGTAAGIVGLRFVPEVIQRFTSLGAPASYLALVLLAAAQSLVWAVCGGITSVLLRRLRAPIELAFATGVFAAVALPTVFGWTPAGLMSPWPALVQLADLIGERGVSALFAVGAALLARAGLAAVGVAPGGHPLAPAPEPRSARRRQRRAILYPALASAALFGGLAAHGALRMAAVERASAGLPTARVALVNQAVGPHERWQTKNHPRILRTLHELTRKAEAGGAELTLWPEAAYPYPLPHSARQAPRGGRAILGPGVRGPVLAGLITQATPVKADDGVEERNSYNSATLVLPDGSMQPTQDKLQLLWFGETVPGGAYLPWLRRIFQKSGGLVPGAEPRALTLPREQGPALRIGVLNCYEDTLTGVGRRITGALAPNLLVNITNDAWFTGSAEPELHARLAVMRAVELRRDLVRAVNLGVVSWIDARGVVRGRDESAAPGVTFATPAVRDTPLTLYTRLGDAPLAALLALAIVACALRARRSTAKASPEARGAAAGAGPVPGPPELASPDAAAQAAATDAPLSRP</sequence>
<evidence type="ECO:0000256" key="6">
    <source>
        <dbReference type="ARBA" id="ARBA00022989"/>
    </source>
</evidence>